<dbReference type="EMBL" id="CM001881">
    <property type="protein sequence ID" value="EOY21562.1"/>
    <property type="molecule type" value="Genomic_DNA"/>
</dbReference>
<sequence>MHGGQLTENRITLKAKPLMEKQIMHMPNQREENRSRIMPEQLVEKQIIDQRNLSMSVSLGVISTDGIKHCRWESQARLVPPSLFTTILVGTQIVTRG</sequence>
<dbReference type="HOGENOM" id="CLU_2350893_0_0_1"/>
<dbReference type="AlphaFoldDB" id="A0A061FXG0"/>
<proteinExistence type="predicted"/>
<keyword evidence="2" id="KW-1185">Reference proteome</keyword>
<dbReference type="InParanoid" id="A0A061FXG0"/>
<gene>
    <name evidence="1" type="ORF">TCM_013380</name>
</gene>
<evidence type="ECO:0000313" key="1">
    <source>
        <dbReference type="EMBL" id="EOY21562.1"/>
    </source>
</evidence>
<protein>
    <submittedName>
        <fullName evidence="1">Uncharacterized protein</fullName>
    </submittedName>
</protein>
<evidence type="ECO:0000313" key="2">
    <source>
        <dbReference type="Proteomes" id="UP000026915"/>
    </source>
</evidence>
<dbReference type="Proteomes" id="UP000026915">
    <property type="component" value="Chromosome 3"/>
</dbReference>
<accession>A0A061FXG0</accession>
<reference evidence="1 2" key="1">
    <citation type="journal article" date="2013" name="Genome Biol.">
        <title>The genome sequence of the most widely cultivated cacao type and its use to identify candidate genes regulating pod color.</title>
        <authorList>
            <person name="Motamayor J.C."/>
            <person name="Mockaitis K."/>
            <person name="Schmutz J."/>
            <person name="Haiminen N."/>
            <person name="Iii D.L."/>
            <person name="Cornejo O."/>
            <person name="Findley S.D."/>
            <person name="Zheng P."/>
            <person name="Utro F."/>
            <person name="Royaert S."/>
            <person name="Saski C."/>
            <person name="Jenkins J."/>
            <person name="Podicheti R."/>
            <person name="Zhao M."/>
            <person name="Scheffler B.E."/>
            <person name="Stack J.C."/>
            <person name="Feltus F.A."/>
            <person name="Mustiga G.M."/>
            <person name="Amores F."/>
            <person name="Phillips W."/>
            <person name="Marelli J.P."/>
            <person name="May G.D."/>
            <person name="Shapiro H."/>
            <person name="Ma J."/>
            <person name="Bustamante C.D."/>
            <person name="Schnell R.J."/>
            <person name="Main D."/>
            <person name="Gilbert D."/>
            <person name="Parida L."/>
            <person name="Kuhn D.N."/>
        </authorList>
    </citation>
    <scope>NUCLEOTIDE SEQUENCE [LARGE SCALE GENOMIC DNA]</scope>
    <source>
        <strain evidence="2">cv. Matina 1-6</strain>
    </source>
</reference>
<name>A0A061FXG0_THECC</name>
<dbReference type="Gramene" id="EOY21562">
    <property type="protein sequence ID" value="EOY21562"/>
    <property type="gene ID" value="TCM_013380"/>
</dbReference>
<organism evidence="1 2">
    <name type="scientific">Theobroma cacao</name>
    <name type="common">Cacao</name>
    <name type="synonym">Cocoa</name>
    <dbReference type="NCBI Taxonomy" id="3641"/>
    <lineage>
        <taxon>Eukaryota</taxon>
        <taxon>Viridiplantae</taxon>
        <taxon>Streptophyta</taxon>
        <taxon>Embryophyta</taxon>
        <taxon>Tracheophyta</taxon>
        <taxon>Spermatophyta</taxon>
        <taxon>Magnoliopsida</taxon>
        <taxon>eudicotyledons</taxon>
        <taxon>Gunneridae</taxon>
        <taxon>Pentapetalae</taxon>
        <taxon>rosids</taxon>
        <taxon>malvids</taxon>
        <taxon>Malvales</taxon>
        <taxon>Malvaceae</taxon>
        <taxon>Byttnerioideae</taxon>
        <taxon>Theobroma</taxon>
    </lineage>
</organism>